<comment type="similarity">
    <text evidence="2 9">Belongs to the protein disulfide isomerase family.</text>
</comment>
<dbReference type="Pfam" id="PF00085">
    <property type="entry name" value="Thioredoxin"/>
    <property type="match status" value="2"/>
</dbReference>
<evidence type="ECO:0000256" key="1">
    <source>
        <dbReference type="ARBA" id="ARBA00001182"/>
    </source>
</evidence>
<feature type="chain" id="PRO_5045439407" description="protein disulfide-isomerase" evidence="10">
    <location>
        <begin position="19"/>
        <end position="367"/>
    </location>
</feature>
<feature type="domain" description="Thioredoxin" evidence="11">
    <location>
        <begin position="132"/>
        <end position="251"/>
    </location>
</feature>
<dbReference type="Gene3D" id="1.20.1150.12">
    <property type="entry name" value="Endoplasmic reticulum resident protein 29, C-terminal domain"/>
    <property type="match status" value="1"/>
</dbReference>
<sequence length="367" mass="39990">MARLSILFLSTLLTLAAARSAVLDLIPKNFDKVVLQSGKPALVEFFAPWCGHCKNLAPVYEELGLAFAHAEDKVSIAKVDADANRDLGKRFGVQGFPTLKWFDGVSETPEDYKGGRDLESLTAFVAEKTGIKPKGPKKEPSNVEMLTDKSFKEVVGSDKDVLVAFTAPWCGHCKKLAPTWELLAADFALEPDVIVAKVDAEAENSKATAKEQGVTGYPTIKFFAKGSTEGVLYQGGRTEKALVEFLNANAGTHRAPGGGLDEEAGTLPLLDSLVAKYIPTQNIQDLVGEVKKAAKTVEGKYSEYYVKVAEKLSQNQEYAAKEFERLKKVLAKGGSAPEKVDDLISRSNILRKFLGRETEEESKKDEL</sequence>
<dbReference type="CDD" id="cd00238">
    <property type="entry name" value="ERp29c"/>
    <property type="match status" value="1"/>
</dbReference>
<keyword evidence="7" id="KW-0413">Isomerase</keyword>
<evidence type="ECO:0000256" key="8">
    <source>
        <dbReference type="ARBA" id="ARBA00023284"/>
    </source>
</evidence>
<dbReference type="InterPro" id="IPR011679">
    <property type="entry name" value="ERp29_C"/>
</dbReference>
<keyword evidence="13" id="KW-1185">Reference proteome</keyword>
<comment type="caution">
    <text evidence="12">The sequence shown here is derived from an EMBL/GenBank/DDBJ whole genome shotgun (WGS) entry which is preliminary data.</text>
</comment>
<accession>A0ABR4LJK5</accession>
<dbReference type="SUPFAM" id="SSF52833">
    <property type="entry name" value="Thioredoxin-like"/>
    <property type="match status" value="2"/>
</dbReference>
<evidence type="ECO:0000256" key="2">
    <source>
        <dbReference type="ARBA" id="ARBA00006347"/>
    </source>
</evidence>
<evidence type="ECO:0000313" key="13">
    <source>
        <dbReference type="Proteomes" id="UP001610432"/>
    </source>
</evidence>
<keyword evidence="6" id="KW-1015">Disulfide bond</keyword>
<dbReference type="PANTHER" id="PTHR45672">
    <property type="entry name" value="PROTEIN DISULFIDE-ISOMERASE C17H9.14C-RELATED"/>
    <property type="match status" value="1"/>
</dbReference>
<evidence type="ECO:0000259" key="11">
    <source>
        <dbReference type="PROSITE" id="PS51352"/>
    </source>
</evidence>
<evidence type="ECO:0000256" key="9">
    <source>
        <dbReference type="RuleBase" id="RU004208"/>
    </source>
</evidence>
<evidence type="ECO:0000256" key="4">
    <source>
        <dbReference type="ARBA" id="ARBA00022729"/>
    </source>
</evidence>
<dbReference type="NCBIfam" id="TIGR01126">
    <property type="entry name" value="pdi_dom"/>
    <property type="match status" value="2"/>
</dbReference>
<keyword evidence="8" id="KW-0676">Redox-active center</keyword>
<comment type="catalytic activity">
    <reaction evidence="1">
        <text>Catalyzes the rearrangement of -S-S- bonds in proteins.</text>
        <dbReference type="EC" id="5.3.4.1"/>
    </reaction>
</comment>
<dbReference type="InterPro" id="IPR005788">
    <property type="entry name" value="PDI_thioredoxin-like_dom"/>
</dbReference>
<evidence type="ECO:0000256" key="7">
    <source>
        <dbReference type="ARBA" id="ARBA00023235"/>
    </source>
</evidence>
<dbReference type="PANTHER" id="PTHR45672:SF11">
    <property type="entry name" value="PROTEIN DISULFIDE-ISOMERASE C17H9.14C"/>
    <property type="match status" value="1"/>
</dbReference>
<dbReference type="Gene3D" id="3.40.30.10">
    <property type="entry name" value="Glutaredoxin"/>
    <property type="match status" value="2"/>
</dbReference>
<evidence type="ECO:0000256" key="3">
    <source>
        <dbReference type="ARBA" id="ARBA00012723"/>
    </source>
</evidence>
<dbReference type="Proteomes" id="UP001610432">
    <property type="component" value="Unassembled WGS sequence"/>
</dbReference>
<keyword evidence="5" id="KW-0677">Repeat</keyword>
<dbReference type="GeneID" id="98140553"/>
<gene>
    <name evidence="12" type="ORF">BJX67DRAFT_202667</name>
</gene>
<dbReference type="CDD" id="cd02998">
    <property type="entry name" value="PDI_a_ERp38"/>
    <property type="match status" value="2"/>
</dbReference>
<keyword evidence="4 10" id="KW-0732">Signal</keyword>
<evidence type="ECO:0000256" key="10">
    <source>
        <dbReference type="SAM" id="SignalP"/>
    </source>
</evidence>
<evidence type="ECO:0000256" key="5">
    <source>
        <dbReference type="ARBA" id="ARBA00022737"/>
    </source>
</evidence>
<name>A0ABR4LJK5_9EURO</name>
<dbReference type="PROSITE" id="PS51352">
    <property type="entry name" value="THIOREDOXIN_2"/>
    <property type="match status" value="2"/>
</dbReference>
<dbReference type="InterPro" id="IPR051063">
    <property type="entry name" value="PDI"/>
</dbReference>
<dbReference type="InterPro" id="IPR017937">
    <property type="entry name" value="Thioredoxin_CS"/>
</dbReference>
<dbReference type="EC" id="5.3.4.1" evidence="3"/>
<reference evidence="12 13" key="1">
    <citation type="submission" date="2024-07" db="EMBL/GenBank/DDBJ databases">
        <title>Section-level genome sequencing and comparative genomics of Aspergillus sections Usti and Cavernicolus.</title>
        <authorList>
            <consortium name="Lawrence Berkeley National Laboratory"/>
            <person name="Nybo J.L."/>
            <person name="Vesth T.C."/>
            <person name="Theobald S."/>
            <person name="Frisvad J.C."/>
            <person name="Larsen T.O."/>
            <person name="Kjaerboelling I."/>
            <person name="Rothschild-Mancinelli K."/>
            <person name="Lyhne E.K."/>
            <person name="Kogle M.E."/>
            <person name="Barry K."/>
            <person name="Clum A."/>
            <person name="Na H."/>
            <person name="Ledsgaard L."/>
            <person name="Lin J."/>
            <person name="Lipzen A."/>
            <person name="Kuo A."/>
            <person name="Riley R."/>
            <person name="Mondo S."/>
            <person name="Labutti K."/>
            <person name="Haridas S."/>
            <person name="Pangalinan J."/>
            <person name="Salamov A.A."/>
            <person name="Simmons B.A."/>
            <person name="Magnuson J.K."/>
            <person name="Chen J."/>
            <person name="Drula E."/>
            <person name="Henrissat B."/>
            <person name="Wiebenga A."/>
            <person name="Lubbers R.J."/>
            <person name="Gomes A.C."/>
            <person name="Macurrencykelacurrency M.R."/>
            <person name="Stajich J."/>
            <person name="Grigoriev I.V."/>
            <person name="Mortensen U.H."/>
            <person name="De Vries R.P."/>
            <person name="Baker S.E."/>
            <person name="Andersen M.R."/>
        </authorList>
    </citation>
    <scope>NUCLEOTIDE SEQUENCE [LARGE SCALE GENOMIC DNA]</scope>
    <source>
        <strain evidence="12 13">CBS 449.75</strain>
    </source>
</reference>
<dbReference type="PROSITE" id="PS00194">
    <property type="entry name" value="THIOREDOXIN_1"/>
    <property type="match status" value="2"/>
</dbReference>
<evidence type="ECO:0000313" key="12">
    <source>
        <dbReference type="EMBL" id="KAL2864723.1"/>
    </source>
</evidence>
<dbReference type="SUPFAM" id="SSF47933">
    <property type="entry name" value="ERP29 C domain-like"/>
    <property type="match status" value="1"/>
</dbReference>
<dbReference type="InterPro" id="IPR013766">
    <property type="entry name" value="Thioredoxin_domain"/>
</dbReference>
<dbReference type="RefSeq" id="XP_070883702.1">
    <property type="nucleotide sequence ID" value="XM_071025481.1"/>
</dbReference>
<dbReference type="InterPro" id="IPR036356">
    <property type="entry name" value="ERp29_C_sf"/>
</dbReference>
<dbReference type="PRINTS" id="PR00421">
    <property type="entry name" value="THIOREDOXIN"/>
</dbReference>
<evidence type="ECO:0000256" key="6">
    <source>
        <dbReference type="ARBA" id="ARBA00023157"/>
    </source>
</evidence>
<proteinExistence type="inferred from homology"/>
<feature type="signal peptide" evidence="10">
    <location>
        <begin position="1"/>
        <end position="18"/>
    </location>
</feature>
<dbReference type="InterPro" id="IPR036249">
    <property type="entry name" value="Thioredoxin-like_sf"/>
</dbReference>
<organism evidence="12 13">
    <name type="scientific">Aspergillus lucknowensis</name>
    <dbReference type="NCBI Taxonomy" id="176173"/>
    <lineage>
        <taxon>Eukaryota</taxon>
        <taxon>Fungi</taxon>
        <taxon>Dikarya</taxon>
        <taxon>Ascomycota</taxon>
        <taxon>Pezizomycotina</taxon>
        <taxon>Eurotiomycetes</taxon>
        <taxon>Eurotiomycetidae</taxon>
        <taxon>Eurotiales</taxon>
        <taxon>Aspergillaceae</taxon>
        <taxon>Aspergillus</taxon>
        <taxon>Aspergillus subgen. Nidulantes</taxon>
    </lineage>
</organism>
<protein>
    <recommendedName>
        <fullName evidence="3">protein disulfide-isomerase</fullName>
        <ecNumber evidence="3">5.3.4.1</ecNumber>
    </recommendedName>
</protein>
<feature type="domain" description="Thioredoxin" evidence="11">
    <location>
        <begin position="7"/>
        <end position="130"/>
    </location>
</feature>
<dbReference type="EMBL" id="JBFXLQ010000038">
    <property type="protein sequence ID" value="KAL2864723.1"/>
    <property type="molecule type" value="Genomic_DNA"/>
</dbReference>
<dbReference type="Pfam" id="PF07749">
    <property type="entry name" value="ERp29"/>
    <property type="match status" value="1"/>
</dbReference>